<dbReference type="SMART" id="SM00398">
    <property type="entry name" value="HMG"/>
    <property type="match status" value="1"/>
</dbReference>
<dbReference type="GeneID" id="87822954"/>
<keyword evidence="1" id="KW-0238">DNA-binding</keyword>
<dbReference type="Gene3D" id="1.10.30.10">
    <property type="entry name" value="High mobility group box domain"/>
    <property type="match status" value="2"/>
</dbReference>
<dbReference type="EMBL" id="MU853223">
    <property type="protein sequence ID" value="KAK4128389.1"/>
    <property type="molecule type" value="Genomic_DNA"/>
</dbReference>
<dbReference type="AlphaFoldDB" id="A0AAN6U8V8"/>
<feature type="compositionally biased region" description="Basic residues" evidence="2">
    <location>
        <begin position="70"/>
        <end position="110"/>
    </location>
</feature>
<comment type="caution">
    <text evidence="4">The sequence shown here is derived from an EMBL/GenBank/DDBJ whole genome shotgun (WGS) entry which is preliminary data.</text>
</comment>
<dbReference type="Proteomes" id="UP001302602">
    <property type="component" value="Unassembled WGS sequence"/>
</dbReference>
<dbReference type="Pfam" id="PF09011">
    <property type="entry name" value="HMG_box_2"/>
    <property type="match status" value="1"/>
</dbReference>
<sequence>MWSAIGRATAQQVRIGGRLWVRSTSRLAAKLPARVAPIIPSGVRVAAVFSRGFAEAGRPKKTSKAATSKVAKKAAAKKPATKKKTATKKPARKAKKAPAAKKAKPVKAKKPLTEEEKVKREIRALKKTGLLKEEPARLPENPWLVYSSQRVKKAYLELGPDLNLPDVMAGLASDYKALSTAEMEELRAVCAQNKIANKTALRNWLDNYTPQQIHEANLARKQLRRKHKIQTRPTFDDPRYPSRPLNSYAAFVKSRFHVSGINDPTSAKSTLLRIASEWKQLGAEERKAFEEIAKTDSDRFAKEMEPYRK</sequence>
<protein>
    <recommendedName>
        <fullName evidence="3">HMG box domain-containing protein</fullName>
    </recommendedName>
</protein>
<dbReference type="GO" id="GO:0005634">
    <property type="term" value="C:nucleus"/>
    <property type="evidence" value="ECO:0007669"/>
    <property type="project" value="UniProtKB-UniRule"/>
</dbReference>
<feature type="region of interest" description="Disordered" evidence="2">
    <location>
        <begin position="56"/>
        <end position="111"/>
    </location>
</feature>
<accession>A0AAN6U8V8</accession>
<dbReference type="InterPro" id="IPR009071">
    <property type="entry name" value="HMG_box_dom"/>
</dbReference>
<keyword evidence="5" id="KW-1185">Reference proteome</keyword>
<proteinExistence type="predicted"/>
<organism evidence="4 5">
    <name type="scientific">Parathielavia appendiculata</name>
    <dbReference type="NCBI Taxonomy" id="2587402"/>
    <lineage>
        <taxon>Eukaryota</taxon>
        <taxon>Fungi</taxon>
        <taxon>Dikarya</taxon>
        <taxon>Ascomycota</taxon>
        <taxon>Pezizomycotina</taxon>
        <taxon>Sordariomycetes</taxon>
        <taxon>Sordariomycetidae</taxon>
        <taxon>Sordariales</taxon>
        <taxon>Chaetomiaceae</taxon>
        <taxon>Parathielavia</taxon>
    </lineage>
</organism>
<dbReference type="GO" id="GO:0003677">
    <property type="term" value="F:DNA binding"/>
    <property type="evidence" value="ECO:0007669"/>
    <property type="project" value="UniProtKB-UniRule"/>
</dbReference>
<evidence type="ECO:0000313" key="4">
    <source>
        <dbReference type="EMBL" id="KAK4128389.1"/>
    </source>
</evidence>
<evidence type="ECO:0000256" key="2">
    <source>
        <dbReference type="SAM" id="MobiDB-lite"/>
    </source>
</evidence>
<dbReference type="RefSeq" id="XP_062652160.1">
    <property type="nucleotide sequence ID" value="XM_062786188.1"/>
</dbReference>
<feature type="domain" description="HMG box" evidence="3">
    <location>
        <begin position="241"/>
        <end position="308"/>
    </location>
</feature>
<evidence type="ECO:0000256" key="1">
    <source>
        <dbReference type="PROSITE-ProRule" id="PRU00267"/>
    </source>
</evidence>
<reference evidence="4" key="1">
    <citation type="journal article" date="2023" name="Mol. Phylogenet. Evol.">
        <title>Genome-scale phylogeny and comparative genomics of the fungal order Sordariales.</title>
        <authorList>
            <person name="Hensen N."/>
            <person name="Bonometti L."/>
            <person name="Westerberg I."/>
            <person name="Brannstrom I.O."/>
            <person name="Guillou S."/>
            <person name="Cros-Aarteil S."/>
            <person name="Calhoun S."/>
            <person name="Haridas S."/>
            <person name="Kuo A."/>
            <person name="Mondo S."/>
            <person name="Pangilinan J."/>
            <person name="Riley R."/>
            <person name="LaButti K."/>
            <person name="Andreopoulos B."/>
            <person name="Lipzen A."/>
            <person name="Chen C."/>
            <person name="Yan M."/>
            <person name="Daum C."/>
            <person name="Ng V."/>
            <person name="Clum A."/>
            <person name="Steindorff A."/>
            <person name="Ohm R.A."/>
            <person name="Martin F."/>
            <person name="Silar P."/>
            <person name="Natvig D.O."/>
            <person name="Lalanne C."/>
            <person name="Gautier V."/>
            <person name="Ament-Velasquez S.L."/>
            <person name="Kruys A."/>
            <person name="Hutchinson M.I."/>
            <person name="Powell A.J."/>
            <person name="Barry K."/>
            <person name="Miller A.N."/>
            <person name="Grigoriev I.V."/>
            <person name="Debuchy R."/>
            <person name="Gladieux P."/>
            <person name="Hiltunen Thoren M."/>
            <person name="Johannesson H."/>
        </authorList>
    </citation>
    <scope>NUCLEOTIDE SEQUENCE</scope>
    <source>
        <strain evidence="4">CBS 731.68</strain>
    </source>
</reference>
<feature type="DNA-binding region" description="HMG box" evidence="1">
    <location>
        <begin position="241"/>
        <end position="308"/>
    </location>
</feature>
<evidence type="ECO:0000259" key="3">
    <source>
        <dbReference type="PROSITE" id="PS50118"/>
    </source>
</evidence>
<name>A0AAN6U8V8_9PEZI</name>
<gene>
    <name evidence="4" type="ORF">N657DRAFT_19948</name>
</gene>
<evidence type="ECO:0000313" key="5">
    <source>
        <dbReference type="Proteomes" id="UP001302602"/>
    </source>
</evidence>
<dbReference type="InterPro" id="IPR036910">
    <property type="entry name" value="HMG_box_dom_sf"/>
</dbReference>
<dbReference type="PROSITE" id="PS50118">
    <property type="entry name" value="HMG_BOX_2"/>
    <property type="match status" value="1"/>
</dbReference>
<reference evidence="4" key="2">
    <citation type="submission" date="2023-05" db="EMBL/GenBank/DDBJ databases">
        <authorList>
            <consortium name="Lawrence Berkeley National Laboratory"/>
            <person name="Steindorff A."/>
            <person name="Hensen N."/>
            <person name="Bonometti L."/>
            <person name="Westerberg I."/>
            <person name="Brannstrom I.O."/>
            <person name="Guillou S."/>
            <person name="Cros-Aarteil S."/>
            <person name="Calhoun S."/>
            <person name="Haridas S."/>
            <person name="Kuo A."/>
            <person name="Mondo S."/>
            <person name="Pangilinan J."/>
            <person name="Riley R."/>
            <person name="Labutti K."/>
            <person name="Andreopoulos B."/>
            <person name="Lipzen A."/>
            <person name="Chen C."/>
            <person name="Yanf M."/>
            <person name="Daum C."/>
            <person name="Ng V."/>
            <person name="Clum A."/>
            <person name="Ohm R."/>
            <person name="Martin F."/>
            <person name="Silar P."/>
            <person name="Natvig D."/>
            <person name="Lalanne C."/>
            <person name="Gautier V."/>
            <person name="Ament-Velasquez S.L."/>
            <person name="Kruys A."/>
            <person name="Hutchinson M.I."/>
            <person name="Powell A.J."/>
            <person name="Barry K."/>
            <person name="Miller A.N."/>
            <person name="Grigoriev I.V."/>
            <person name="Debuchy R."/>
            <person name="Gladieux P."/>
            <person name="Thoren M.H."/>
            <person name="Johannesson H."/>
        </authorList>
    </citation>
    <scope>NUCLEOTIDE SEQUENCE</scope>
    <source>
        <strain evidence="4">CBS 731.68</strain>
    </source>
</reference>
<keyword evidence="1" id="KW-0539">Nucleus</keyword>
<dbReference type="SUPFAM" id="SSF47095">
    <property type="entry name" value="HMG-box"/>
    <property type="match status" value="2"/>
</dbReference>